<evidence type="ECO:0000256" key="7">
    <source>
        <dbReference type="SAM" id="MobiDB-lite"/>
    </source>
</evidence>
<dbReference type="RefSeq" id="XP_458324.2">
    <property type="nucleotide sequence ID" value="XM_458324.1"/>
</dbReference>
<comment type="subcellular location">
    <subcellularLocation>
        <location evidence="1">Endosome</location>
    </subcellularLocation>
</comment>
<dbReference type="InParanoid" id="Q6BTZ5"/>
<reference evidence="8 9" key="1">
    <citation type="journal article" date="2004" name="Nature">
        <title>Genome evolution in yeasts.</title>
        <authorList>
            <consortium name="Genolevures"/>
            <person name="Dujon B."/>
            <person name="Sherman D."/>
            <person name="Fischer G."/>
            <person name="Durrens P."/>
            <person name="Casaregola S."/>
            <person name="Lafontaine I."/>
            <person name="de Montigny J."/>
            <person name="Marck C."/>
            <person name="Neuveglise C."/>
            <person name="Talla E."/>
            <person name="Goffard N."/>
            <person name="Frangeul L."/>
            <person name="Aigle M."/>
            <person name="Anthouard V."/>
            <person name="Babour A."/>
            <person name="Barbe V."/>
            <person name="Barnay S."/>
            <person name="Blanchin S."/>
            <person name="Beckerich J.M."/>
            <person name="Beyne E."/>
            <person name="Bleykasten C."/>
            <person name="Boisrame A."/>
            <person name="Boyer J."/>
            <person name="Cattolico L."/>
            <person name="Confanioleri F."/>
            <person name="de Daruvar A."/>
            <person name="Despons L."/>
            <person name="Fabre E."/>
            <person name="Fairhead C."/>
            <person name="Ferry-Dumazet H."/>
            <person name="Groppi A."/>
            <person name="Hantraye F."/>
            <person name="Hennequin C."/>
            <person name="Jauniaux N."/>
            <person name="Joyet P."/>
            <person name="Kachouri R."/>
            <person name="Kerrest A."/>
            <person name="Koszul R."/>
            <person name="Lemaire M."/>
            <person name="Lesur I."/>
            <person name="Ma L."/>
            <person name="Muller H."/>
            <person name="Nicaud J.M."/>
            <person name="Nikolski M."/>
            <person name="Oztas S."/>
            <person name="Ozier-Kalogeropoulos O."/>
            <person name="Pellenz S."/>
            <person name="Potier S."/>
            <person name="Richard G.F."/>
            <person name="Straub M.L."/>
            <person name="Suleau A."/>
            <person name="Swennene D."/>
            <person name="Tekaia F."/>
            <person name="Wesolowski-Louvel M."/>
            <person name="Westhof E."/>
            <person name="Wirth B."/>
            <person name="Zeniou-Meyer M."/>
            <person name="Zivanovic I."/>
            <person name="Bolotin-Fukuhara M."/>
            <person name="Thierry A."/>
            <person name="Bouchier C."/>
            <person name="Caudron B."/>
            <person name="Scarpelli C."/>
            <person name="Gaillardin C."/>
            <person name="Weissenbach J."/>
            <person name="Wincker P."/>
            <person name="Souciet J.L."/>
        </authorList>
    </citation>
    <scope>NUCLEOTIDE SEQUENCE [LARGE SCALE GENOMIC DNA]</scope>
    <source>
        <strain evidence="9">ATCC 36239 / CBS 767 / BCRC 21394 / JCM 1990 / NBRC 0083 / IGC 2968</strain>
    </source>
</reference>
<sequence length="462" mass="52014">MTEASTEGKIEAVIRSNPHFPKSRLNSLYSNFENLKHLNPEGFEANIQAWSNLLTGLIQSGILRDSQLSINTFNPNISQLLAIPMYGQPKGLGTILNELVQRRILVPYSLYSSATDSFVSIMHDSMKFTDYISPGKWLQWGIQQLGLASTFTSTNKKGELSKEIYISWSILCSVGQTFINRIQKEINLGTRSSSLFDKVSFYNFMKSIDPGLSHTDFDILLIYFSRDLGICKIKQLDSITCIKFSNQEDINNNLTDEDIGIIKLKSTITAIEIRNEDLEKKVSTMSHNMKVLLKNRNSTNETGTNIRLKNMLATRKVIISSLEKSSSALGQLTTTLLKINDATSNKNIFDSLSKSSKVLNALNDSINLDDVDDLHIELEEGYDKTDKISESLASGSKAYTNDEELENELDKLYEEESSNVKPVNSKETNKTEDDDSELIRKLGDMKVTDEIPNEERRQLEAL</sequence>
<evidence type="ECO:0000256" key="3">
    <source>
        <dbReference type="ARBA" id="ARBA00022753"/>
    </source>
</evidence>
<keyword evidence="3" id="KW-0967">Endosome</keyword>
<dbReference type="GO" id="GO:0000815">
    <property type="term" value="C:ESCRT III complex"/>
    <property type="evidence" value="ECO:0007669"/>
    <property type="project" value="TreeGrafter"/>
</dbReference>
<evidence type="ECO:0000256" key="2">
    <source>
        <dbReference type="ARBA" id="ARBA00006190"/>
    </source>
</evidence>
<dbReference type="STRING" id="284592.Q6BTZ5"/>
<dbReference type="GeneID" id="2900323"/>
<dbReference type="GO" id="GO:0032511">
    <property type="term" value="P:late endosome to vacuole transport via multivesicular body sorting pathway"/>
    <property type="evidence" value="ECO:0007669"/>
    <property type="project" value="TreeGrafter"/>
</dbReference>
<feature type="region of interest" description="Disordered" evidence="7">
    <location>
        <begin position="413"/>
        <end position="462"/>
    </location>
</feature>
<dbReference type="Pfam" id="PF03357">
    <property type="entry name" value="Snf7"/>
    <property type="match status" value="1"/>
</dbReference>
<feature type="compositionally biased region" description="Basic and acidic residues" evidence="7">
    <location>
        <begin position="427"/>
        <end position="462"/>
    </location>
</feature>
<evidence type="ECO:0000256" key="6">
    <source>
        <dbReference type="SAM" id="Coils"/>
    </source>
</evidence>
<comment type="similarity">
    <text evidence="2">Belongs to the SNF7 family.</text>
</comment>
<keyword evidence="6" id="KW-0175">Coiled coil</keyword>
<evidence type="ECO:0000256" key="4">
    <source>
        <dbReference type="ARBA" id="ARBA00040017"/>
    </source>
</evidence>
<organism evidence="8 9">
    <name type="scientific">Debaryomyces hansenii (strain ATCC 36239 / CBS 767 / BCRC 21394 / JCM 1990 / NBRC 0083 / IGC 2968)</name>
    <name type="common">Yeast</name>
    <name type="synonym">Torulaspora hansenii</name>
    <dbReference type="NCBI Taxonomy" id="284592"/>
    <lineage>
        <taxon>Eukaryota</taxon>
        <taxon>Fungi</taxon>
        <taxon>Dikarya</taxon>
        <taxon>Ascomycota</taxon>
        <taxon>Saccharomycotina</taxon>
        <taxon>Pichiomycetes</taxon>
        <taxon>Debaryomycetaceae</taxon>
        <taxon>Debaryomyces</taxon>
    </lineage>
</organism>
<evidence type="ECO:0000313" key="9">
    <source>
        <dbReference type="Proteomes" id="UP000000599"/>
    </source>
</evidence>
<gene>
    <name evidence="8" type="ordered locus">DEHA2C14740g</name>
</gene>
<dbReference type="PANTHER" id="PTHR22761">
    <property type="entry name" value="CHARGED MULTIVESICULAR BODY PROTEIN"/>
    <property type="match status" value="1"/>
</dbReference>
<dbReference type="PANTHER" id="PTHR22761:SF10">
    <property type="entry name" value="GH13992P"/>
    <property type="match status" value="1"/>
</dbReference>
<dbReference type="InterPro" id="IPR005024">
    <property type="entry name" value="Snf7_fam"/>
</dbReference>
<dbReference type="OrthoDB" id="10250120at2759"/>
<dbReference type="OMA" id="NEQMATT"/>
<accession>Q6BTZ5</accession>
<dbReference type="Gene3D" id="6.10.140.1230">
    <property type="match status" value="1"/>
</dbReference>
<evidence type="ECO:0000256" key="1">
    <source>
        <dbReference type="ARBA" id="ARBA00004177"/>
    </source>
</evidence>
<protein>
    <recommendedName>
        <fullName evidence="4">Vacuolar-sorting protein SNF7</fullName>
    </recommendedName>
    <alternativeName>
        <fullName evidence="5">Vacuolar protein-sorting-associated protein 32</fullName>
    </alternativeName>
</protein>
<dbReference type="KEGG" id="dha:DEHA2C14740g"/>
<dbReference type="EMBL" id="CR382135">
    <property type="protein sequence ID" value="CAG86404.2"/>
    <property type="molecule type" value="Genomic_DNA"/>
</dbReference>
<dbReference type="GO" id="GO:0006900">
    <property type="term" value="P:vesicle budding from membrane"/>
    <property type="evidence" value="ECO:0007669"/>
    <property type="project" value="TreeGrafter"/>
</dbReference>
<dbReference type="eggNOG" id="KOG2911">
    <property type="taxonomic scope" value="Eukaryota"/>
</dbReference>
<evidence type="ECO:0000313" key="8">
    <source>
        <dbReference type="EMBL" id="CAG86404.2"/>
    </source>
</evidence>
<name>Q6BTZ5_DEBHA</name>
<dbReference type="AlphaFoldDB" id="Q6BTZ5"/>
<keyword evidence="9" id="KW-1185">Reference proteome</keyword>
<dbReference type="Proteomes" id="UP000000599">
    <property type="component" value="Chromosome C"/>
</dbReference>
<feature type="coiled-coil region" evidence="6">
    <location>
        <begin position="261"/>
        <end position="295"/>
    </location>
</feature>
<dbReference type="GO" id="GO:0005771">
    <property type="term" value="C:multivesicular body"/>
    <property type="evidence" value="ECO:0007669"/>
    <property type="project" value="TreeGrafter"/>
</dbReference>
<dbReference type="VEuPathDB" id="FungiDB:DEHA2C14740g"/>
<dbReference type="HOGENOM" id="CLU_021165_3_0_1"/>
<dbReference type="GO" id="GO:0009898">
    <property type="term" value="C:cytoplasmic side of plasma membrane"/>
    <property type="evidence" value="ECO:0007669"/>
    <property type="project" value="TreeGrafter"/>
</dbReference>
<proteinExistence type="inferred from homology"/>
<dbReference type="FunCoup" id="Q6BTZ5">
    <property type="interactions" value="74"/>
</dbReference>
<evidence type="ECO:0000256" key="5">
    <source>
        <dbReference type="ARBA" id="ARBA00042586"/>
    </source>
</evidence>